<evidence type="ECO:0000256" key="20">
    <source>
        <dbReference type="SAM" id="Phobius"/>
    </source>
</evidence>
<feature type="transmembrane region" description="Helical" evidence="20">
    <location>
        <begin position="201"/>
        <end position="220"/>
    </location>
</feature>
<dbReference type="Proteomes" id="UP000436088">
    <property type="component" value="Unassembled WGS sequence"/>
</dbReference>
<keyword evidence="20" id="KW-0812">Transmembrane</keyword>
<keyword evidence="13" id="KW-0653">Protein transport</keyword>
<dbReference type="GO" id="GO:0016020">
    <property type="term" value="C:membrane"/>
    <property type="evidence" value="ECO:0007669"/>
    <property type="project" value="UniProtKB-SubCell"/>
</dbReference>
<dbReference type="EMBL" id="VEPZ02000937">
    <property type="protein sequence ID" value="KAE8709389.1"/>
    <property type="molecule type" value="Genomic_DNA"/>
</dbReference>
<evidence type="ECO:0000256" key="17">
    <source>
        <dbReference type="ARBA" id="ARBA00023264"/>
    </source>
</evidence>
<comment type="pathway">
    <text evidence="5">Phospholipid metabolism; CDP-diacylglycerol biosynthesis; CDP-diacylglycerol from sn-glycerol 3-phosphate: step 3/3.</text>
</comment>
<evidence type="ECO:0000256" key="9">
    <source>
        <dbReference type="ARBA" id="ARBA00022516"/>
    </source>
</evidence>
<dbReference type="GO" id="GO:0004605">
    <property type="term" value="F:phosphatidate cytidylyltransferase activity"/>
    <property type="evidence" value="ECO:0007669"/>
    <property type="project" value="UniProtKB-EC"/>
</dbReference>
<evidence type="ECO:0000256" key="3">
    <source>
        <dbReference type="ARBA" id="ARBA00004245"/>
    </source>
</evidence>
<keyword evidence="22" id="KW-1185">Reference proteome</keyword>
<dbReference type="InterPro" id="IPR004241">
    <property type="entry name" value="Atg8-like"/>
</dbReference>
<dbReference type="GO" id="GO:0005776">
    <property type="term" value="C:autophagosome"/>
    <property type="evidence" value="ECO:0007669"/>
    <property type="project" value="UniProtKB-ARBA"/>
</dbReference>
<evidence type="ECO:0000256" key="1">
    <source>
        <dbReference type="ARBA" id="ARBA00001698"/>
    </source>
</evidence>
<feature type="transmembrane region" description="Helical" evidence="20">
    <location>
        <begin position="22"/>
        <end position="47"/>
    </location>
</feature>
<evidence type="ECO:0000256" key="16">
    <source>
        <dbReference type="ARBA" id="ARBA00023212"/>
    </source>
</evidence>
<evidence type="ECO:0000256" key="4">
    <source>
        <dbReference type="ARBA" id="ARBA00004370"/>
    </source>
</evidence>
<dbReference type="Gene3D" id="3.10.20.90">
    <property type="entry name" value="Phosphatidylinositol 3-kinase Catalytic Subunit, Chain A, domain 1"/>
    <property type="match status" value="1"/>
</dbReference>
<evidence type="ECO:0000256" key="18">
    <source>
        <dbReference type="ARBA" id="ARBA00023288"/>
    </source>
</evidence>
<keyword evidence="10 21" id="KW-0808">Transferase</keyword>
<dbReference type="SUPFAM" id="SSF54236">
    <property type="entry name" value="Ubiquitin-like"/>
    <property type="match status" value="1"/>
</dbReference>
<evidence type="ECO:0000313" key="22">
    <source>
        <dbReference type="Proteomes" id="UP000436088"/>
    </source>
</evidence>
<evidence type="ECO:0000256" key="10">
    <source>
        <dbReference type="ARBA" id="ARBA00022695"/>
    </source>
</evidence>
<reference evidence="21" key="1">
    <citation type="submission" date="2019-09" db="EMBL/GenBank/DDBJ databases">
        <title>Draft genome information of white flower Hibiscus syriacus.</title>
        <authorList>
            <person name="Kim Y.-M."/>
        </authorList>
    </citation>
    <scope>NUCLEOTIDE SEQUENCE [LARGE SCALE GENOMIC DNA]</scope>
    <source>
        <strain evidence="21">YM2019G1</strain>
    </source>
</reference>
<accession>A0A6A3B2S7</accession>
<dbReference type="CDD" id="cd16128">
    <property type="entry name" value="Ubl_ATG8"/>
    <property type="match status" value="1"/>
</dbReference>
<feature type="lipid moiety-binding region" description="Phosphatidylserine amidated glycine; alternate" evidence="19">
    <location>
        <position position="407"/>
    </location>
</feature>
<keyword evidence="10 21" id="KW-0548">Nucleotidyltransferase</keyword>
<evidence type="ECO:0000256" key="15">
    <source>
        <dbReference type="ARBA" id="ARBA00023209"/>
    </source>
</evidence>
<comment type="function">
    <text evidence="2">Ubiquitin-like modifier involved in autophagosomes formation. May mediate the delivery of the autophagosomes to the vacuole via the microtubule cytoskeleton.</text>
</comment>
<evidence type="ECO:0000256" key="19">
    <source>
        <dbReference type="PIRSR" id="PIRSR604241-50"/>
    </source>
</evidence>
<dbReference type="AlphaFoldDB" id="A0A6A3B2S7"/>
<dbReference type="EC" id="2.7.7.41" evidence="8"/>
<evidence type="ECO:0000256" key="6">
    <source>
        <dbReference type="ARBA" id="ARBA00005189"/>
    </source>
</evidence>
<keyword evidence="17" id="KW-1208">Phospholipid metabolism</keyword>
<evidence type="ECO:0000256" key="5">
    <source>
        <dbReference type="ARBA" id="ARBA00005119"/>
    </source>
</evidence>
<gene>
    <name evidence="21" type="ORF">F3Y22_tig00110332pilonHSYRG01427</name>
</gene>
<dbReference type="Pfam" id="PF01148">
    <property type="entry name" value="CTP_transf_1"/>
    <property type="match status" value="1"/>
</dbReference>
<feature type="transmembrane region" description="Helical" evidence="20">
    <location>
        <begin position="54"/>
        <end position="76"/>
    </location>
</feature>
<organism evidence="21 22">
    <name type="scientific">Hibiscus syriacus</name>
    <name type="common">Rose of Sharon</name>
    <dbReference type="NCBI Taxonomy" id="106335"/>
    <lineage>
        <taxon>Eukaryota</taxon>
        <taxon>Viridiplantae</taxon>
        <taxon>Streptophyta</taxon>
        <taxon>Embryophyta</taxon>
        <taxon>Tracheophyta</taxon>
        <taxon>Spermatophyta</taxon>
        <taxon>Magnoliopsida</taxon>
        <taxon>eudicotyledons</taxon>
        <taxon>Gunneridae</taxon>
        <taxon>Pentapetalae</taxon>
        <taxon>rosids</taxon>
        <taxon>malvids</taxon>
        <taxon>Malvales</taxon>
        <taxon>Malvaceae</taxon>
        <taxon>Malvoideae</taxon>
        <taxon>Hibiscus</taxon>
    </lineage>
</organism>
<evidence type="ECO:0000256" key="14">
    <source>
        <dbReference type="ARBA" id="ARBA00023136"/>
    </source>
</evidence>
<protein>
    <recommendedName>
        <fullName evidence="8">phosphatidate cytidylyltransferase</fullName>
        <ecNumber evidence="8">2.7.7.41</ecNumber>
    </recommendedName>
</protein>
<keyword evidence="15" id="KW-0594">Phospholipid biosynthesis</keyword>
<dbReference type="PANTHER" id="PTHR47101">
    <property type="entry name" value="PHOSPHATIDATE CYTIDYLYLTRANSFERASE 5, CHLOROPLASTIC"/>
    <property type="match status" value="1"/>
</dbReference>
<evidence type="ECO:0000256" key="7">
    <source>
        <dbReference type="ARBA" id="ARBA00007293"/>
    </source>
</evidence>
<keyword evidence="16" id="KW-0206">Cytoskeleton</keyword>
<keyword evidence="18 19" id="KW-0449">Lipoprotein</keyword>
<dbReference type="GO" id="GO:0005874">
    <property type="term" value="C:microtubule"/>
    <property type="evidence" value="ECO:0007669"/>
    <property type="project" value="UniProtKB-KW"/>
</dbReference>
<comment type="similarity">
    <text evidence="7">Belongs to the ATG8 family.</text>
</comment>
<dbReference type="InterPro" id="IPR029071">
    <property type="entry name" value="Ubiquitin-like_domsf"/>
</dbReference>
<comment type="caution">
    <text evidence="21">The sequence shown here is derived from an EMBL/GenBank/DDBJ whole genome shotgun (WGS) entry which is preliminary data.</text>
</comment>
<evidence type="ECO:0000256" key="13">
    <source>
        <dbReference type="ARBA" id="ARBA00022927"/>
    </source>
</evidence>
<keyword evidence="13" id="KW-0813">Transport</keyword>
<comment type="catalytic activity">
    <reaction evidence="1">
        <text>a 1,2-diacyl-sn-glycero-3-phosphate + CTP + H(+) = a CDP-1,2-diacyl-sn-glycerol + diphosphate</text>
        <dbReference type="Rhea" id="RHEA:16229"/>
        <dbReference type="ChEBI" id="CHEBI:15378"/>
        <dbReference type="ChEBI" id="CHEBI:33019"/>
        <dbReference type="ChEBI" id="CHEBI:37563"/>
        <dbReference type="ChEBI" id="CHEBI:58332"/>
        <dbReference type="ChEBI" id="CHEBI:58608"/>
        <dbReference type="EC" id="2.7.7.41"/>
    </reaction>
</comment>
<evidence type="ECO:0000313" key="21">
    <source>
        <dbReference type="EMBL" id="KAE8709389.1"/>
    </source>
</evidence>
<dbReference type="Pfam" id="PF02991">
    <property type="entry name" value="ATG8"/>
    <property type="match status" value="1"/>
</dbReference>
<keyword evidence="15" id="KW-0443">Lipid metabolism</keyword>
<comment type="pathway">
    <text evidence="6">Lipid metabolism.</text>
</comment>
<keyword evidence="16" id="KW-0963">Cytoplasm</keyword>
<sequence length="409" mass="45665">MPMRSRGITAGMTPATICLKSLLCYMCFHAILTFNICCIVVAMALLMQRGNPRFAQLSSTMFGLFYCGYLPCFWVKLRCGLAAPALNTSFGISNGASQNLLFLYVMIFKCVTPLFHRNRSWMALSSWWPRSLDSRPCGNLDFIQQHNSSRYIAFWGKGMPLAGPLTNISPKKTWEGAIVGLGGCIATSVVLSKILSWPASLLSAIAFGILNFFGSVFGDLTESMIKRDAGVKDSGSLIPVMAEYLTEWIVTCSQVHSHTLLSVLCRAISRMAKSSFKIEHDFVYLNPEKRRAEAARIREKYPDRIPIRIYLYLCDCGEGERSDIPTIDKKKYLVPGDLTVGQFVYVIRKRIRLSAEKAIFIFVDNVLPPTVPIDRPIAGAIMSTIYDEKKDEDGFLYVTYSGENTFGSS</sequence>
<evidence type="ECO:0000256" key="11">
    <source>
        <dbReference type="ARBA" id="ARBA00022701"/>
    </source>
</evidence>
<evidence type="ECO:0000256" key="8">
    <source>
        <dbReference type="ARBA" id="ARBA00012487"/>
    </source>
</evidence>
<dbReference type="GO" id="GO:0015031">
    <property type="term" value="P:protein transport"/>
    <property type="evidence" value="ECO:0007669"/>
    <property type="project" value="UniProtKB-KW"/>
</dbReference>
<name>A0A6A3B2S7_HIBSY</name>
<comment type="subcellular location">
    <subcellularLocation>
        <location evidence="3">Cytoplasm</location>
        <location evidence="3">Cytoskeleton</location>
    </subcellularLocation>
    <subcellularLocation>
        <location evidence="4">Membrane</location>
    </subcellularLocation>
</comment>
<keyword evidence="20" id="KW-1133">Transmembrane helix</keyword>
<keyword evidence="9" id="KW-0444">Lipid biosynthesis</keyword>
<evidence type="ECO:0000256" key="2">
    <source>
        <dbReference type="ARBA" id="ARBA00003307"/>
    </source>
</evidence>
<dbReference type="PANTHER" id="PTHR47101:SF1">
    <property type="entry name" value="PHOSPHATIDATE CYTIDYLYLTRANSFERASE 4, CHLOROPLASTIC"/>
    <property type="match status" value="1"/>
</dbReference>
<keyword evidence="11" id="KW-0493">Microtubule</keyword>
<evidence type="ECO:0000256" key="12">
    <source>
        <dbReference type="ARBA" id="ARBA00022786"/>
    </source>
</evidence>
<keyword evidence="14 20" id="KW-0472">Membrane</keyword>
<proteinExistence type="inferred from homology"/>
<dbReference type="GO" id="GO:0008654">
    <property type="term" value="P:phospholipid biosynthetic process"/>
    <property type="evidence" value="ECO:0007669"/>
    <property type="project" value="UniProtKB-KW"/>
</dbReference>
<keyword evidence="12" id="KW-0833">Ubl conjugation pathway</keyword>